<evidence type="ECO:0000313" key="4">
    <source>
        <dbReference type="Proteomes" id="UP001642360"/>
    </source>
</evidence>
<sequence length="170" mass="18962">MVYSTCSMNPVENEAVVAEVLRRCGESVELVDVSSELPQLVRRPGLKKWKVQDKNVWLASYKDVPTFRRAGINPSMFPSGKSYMDASDNSHEASCGKMPDICSNGNCEKRSELSEDPLVPTDVSEEEVTTLPLERCMRIVPHDQNTGAFFIAVFQKLSSLPGNSKNHFSY</sequence>
<evidence type="ECO:0000256" key="1">
    <source>
        <dbReference type="PROSITE-ProRule" id="PRU01023"/>
    </source>
</evidence>
<name>A0ABC8T1G3_9AQUA</name>
<keyword evidence="1" id="KW-0489">Methyltransferase</keyword>
<comment type="similarity">
    <text evidence="1">Belongs to the class I-like SAM-binding methyltransferase superfamily. RsmB/NOP family.</text>
</comment>
<proteinExistence type="inferred from homology"/>
<organism evidence="3 4">
    <name type="scientific">Ilex paraguariensis</name>
    <name type="common">yerba mate</name>
    <dbReference type="NCBI Taxonomy" id="185542"/>
    <lineage>
        <taxon>Eukaryota</taxon>
        <taxon>Viridiplantae</taxon>
        <taxon>Streptophyta</taxon>
        <taxon>Embryophyta</taxon>
        <taxon>Tracheophyta</taxon>
        <taxon>Spermatophyta</taxon>
        <taxon>Magnoliopsida</taxon>
        <taxon>eudicotyledons</taxon>
        <taxon>Gunneridae</taxon>
        <taxon>Pentapetalae</taxon>
        <taxon>asterids</taxon>
        <taxon>campanulids</taxon>
        <taxon>Aquifoliales</taxon>
        <taxon>Aquifoliaceae</taxon>
        <taxon>Ilex</taxon>
    </lineage>
</organism>
<dbReference type="InterPro" id="IPR001678">
    <property type="entry name" value="MeTrfase_RsmB-F_NOP2_dom"/>
</dbReference>
<dbReference type="SUPFAM" id="SSF53335">
    <property type="entry name" value="S-adenosyl-L-methionine-dependent methyltransferases"/>
    <property type="match status" value="1"/>
</dbReference>
<evidence type="ECO:0000313" key="3">
    <source>
        <dbReference type="EMBL" id="CAK9163276.1"/>
    </source>
</evidence>
<dbReference type="PROSITE" id="PS51686">
    <property type="entry name" value="SAM_MT_RSMB_NOP"/>
    <property type="match status" value="1"/>
</dbReference>
<dbReference type="GO" id="GO:0008168">
    <property type="term" value="F:methyltransferase activity"/>
    <property type="evidence" value="ECO:0007669"/>
    <property type="project" value="UniProtKB-KW"/>
</dbReference>
<gene>
    <name evidence="3" type="ORF">ILEXP_LOCUS32315</name>
</gene>
<dbReference type="Proteomes" id="UP001642360">
    <property type="component" value="Unassembled WGS sequence"/>
</dbReference>
<dbReference type="PANTHER" id="PTHR22808:SF1">
    <property type="entry name" value="RNA CYTOSINE-C(5)-METHYLTRANSFERASE NSUN2-RELATED"/>
    <property type="match status" value="1"/>
</dbReference>
<dbReference type="PANTHER" id="PTHR22808">
    <property type="entry name" value="NCL1 YEAST -RELATED NOL1/NOP2/FMU SUN DOMAIN-CONTAINING"/>
    <property type="match status" value="1"/>
</dbReference>
<evidence type="ECO:0000259" key="2">
    <source>
        <dbReference type="PROSITE" id="PS51686"/>
    </source>
</evidence>
<feature type="active site" description="Nucleophile" evidence="1">
    <location>
        <position position="6"/>
    </location>
</feature>
<dbReference type="InterPro" id="IPR023267">
    <property type="entry name" value="RCMT"/>
</dbReference>
<feature type="domain" description="SAM-dependent MTase RsmB/NOP-type" evidence="2">
    <location>
        <begin position="1"/>
        <end position="157"/>
    </location>
</feature>
<keyword evidence="1" id="KW-0808">Transferase</keyword>
<comment type="caution">
    <text evidence="1">Lacks conserved residue(s) required for the propagation of feature annotation.</text>
</comment>
<keyword evidence="4" id="KW-1185">Reference proteome</keyword>
<dbReference type="GO" id="GO:0003723">
    <property type="term" value="F:RNA binding"/>
    <property type="evidence" value="ECO:0007669"/>
    <property type="project" value="UniProtKB-UniRule"/>
</dbReference>
<comment type="caution">
    <text evidence="3">The sequence shown here is derived from an EMBL/GenBank/DDBJ whole genome shotgun (WGS) entry which is preliminary data.</text>
</comment>
<reference evidence="3 4" key="1">
    <citation type="submission" date="2024-02" db="EMBL/GenBank/DDBJ databases">
        <authorList>
            <person name="Vignale AGUSTIN F."/>
            <person name="Sosa J E."/>
            <person name="Modenutti C."/>
        </authorList>
    </citation>
    <scope>NUCLEOTIDE SEQUENCE [LARGE SCALE GENOMIC DNA]</scope>
</reference>
<dbReference type="GO" id="GO:0032259">
    <property type="term" value="P:methylation"/>
    <property type="evidence" value="ECO:0007669"/>
    <property type="project" value="UniProtKB-KW"/>
</dbReference>
<dbReference type="InterPro" id="IPR029063">
    <property type="entry name" value="SAM-dependent_MTases_sf"/>
</dbReference>
<protein>
    <recommendedName>
        <fullName evidence="2">SAM-dependent MTase RsmB/NOP-type domain-containing protein</fullName>
    </recommendedName>
</protein>
<accession>A0ABC8T1G3</accession>
<dbReference type="EMBL" id="CAUOFW020003981">
    <property type="protein sequence ID" value="CAK9163276.1"/>
    <property type="molecule type" value="Genomic_DNA"/>
</dbReference>
<keyword evidence="1" id="KW-0949">S-adenosyl-L-methionine</keyword>
<dbReference type="AlphaFoldDB" id="A0ABC8T1G3"/>
<keyword evidence="1" id="KW-0694">RNA-binding</keyword>
<dbReference type="Gene3D" id="3.40.50.150">
    <property type="entry name" value="Vaccinia Virus protein VP39"/>
    <property type="match status" value="1"/>
</dbReference>